<keyword evidence="1" id="KW-0805">Transcription regulation</keyword>
<reference evidence="6 7" key="1">
    <citation type="submission" date="2018-01" db="EMBL/GenBank/DDBJ databases">
        <title>Denitrification phenotypes of diverse strains of Pseudomonas stutzeri.</title>
        <authorList>
            <person name="Milligan D.A."/>
            <person name="Bergaust L."/>
            <person name="Bakken L.R."/>
            <person name="Frostegard A."/>
        </authorList>
    </citation>
    <scope>NUCLEOTIDE SEQUENCE [LARGE SCALE GENOMIC DNA]</scope>
    <source>
        <strain evidence="6 7">DSM 50238</strain>
    </source>
</reference>
<dbReference type="Pfam" id="PF02311">
    <property type="entry name" value="AraC_binding"/>
    <property type="match status" value="1"/>
</dbReference>
<dbReference type="SUPFAM" id="SSF51182">
    <property type="entry name" value="RmlC-like cupins"/>
    <property type="match status" value="1"/>
</dbReference>
<dbReference type="CDD" id="cd06999">
    <property type="entry name" value="cupin_HpaA-like_N"/>
    <property type="match status" value="1"/>
</dbReference>
<evidence type="ECO:0000256" key="4">
    <source>
        <dbReference type="ARBA" id="ARBA00023163"/>
    </source>
</evidence>
<dbReference type="InterPro" id="IPR011051">
    <property type="entry name" value="RmlC_Cupin_sf"/>
</dbReference>
<comment type="caution">
    <text evidence="6">The sequence shown here is derived from an EMBL/GenBank/DDBJ whole genome shotgun (WGS) entry which is preliminary data.</text>
</comment>
<protein>
    <submittedName>
        <fullName evidence="6">AraC family transcriptional regulator</fullName>
    </submittedName>
</protein>
<dbReference type="PROSITE" id="PS01124">
    <property type="entry name" value="HTH_ARAC_FAMILY_2"/>
    <property type="match status" value="1"/>
</dbReference>
<dbReference type="InterPro" id="IPR018060">
    <property type="entry name" value="HTH_AraC"/>
</dbReference>
<dbReference type="PANTHER" id="PTHR43280">
    <property type="entry name" value="ARAC-FAMILY TRANSCRIPTIONAL REGULATOR"/>
    <property type="match status" value="1"/>
</dbReference>
<dbReference type="RefSeq" id="WP_102828454.1">
    <property type="nucleotide sequence ID" value="NZ_CP065721.1"/>
</dbReference>
<keyword evidence="3" id="KW-0010">Activator</keyword>
<gene>
    <name evidence="6" type="ORF">CXK95_09590</name>
</gene>
<evidence type="ECO:0000313" key="6">
    <source>
        <dbReference type="EMBL" id="PNF76652.1"/>
    </source>
</evidence>
<dbReference type="Gene3D" id="1.10.10.60">
    <property type="entry name" value="Homeodomain-like"/>
    <property type="match status" value="1"/>
</dbReference>
<organism evidence="6 7">
    <name type="scientific">Stutzerimonas degradans</name>
    <dbReference type="NCBI Taxonomy" id="2968968"/>
    <lineage>
        <taxon>Bacteria</taxon>
        <taxon>Pseudomonadati</taxon>
        <taxon>Pseudomonadota</taxon>
        <taxon>Gammaproteobacteria</taxon>
        <taxon>Pseudomonadales</taxon>
        <taxon>Pseudomonadaceae</taxon>
        <taxon>Stutzerimonas</taxon>
    </lineage>
</organism>
<dbReference type="PRINTS" id="PR00032">
    <property type="entry name" value="HTHARAC"/>
</dbReference>
<evidence type="ECO:0000256" key="2">
    <source>
        <dbReference type="ARBA" id="ARBA00023125"/>
    </source>
</evidence>
<dbReference type="PANTHER" id="PTHR43280:SF32">
    <property type="entry name" value="TRANSCRIPTIONAL REGULATORY PROTEIN"/>
    <property type="match status" value="1"/>
</dbReference>
<dbReference type="GO" id="GO:0003700">
    <property type="term" value="F:DNA-binding transcription factor activity"/>
    <property type="evidence" value="ECO:0007669"/>
    <property type="project" value="InterPro"/>
</dbReference>
<accession>A0A8E2QD62</accession>
<dbReference type="Proteomes" id="UP000235881">
    <property type="component" value="Unassembled WGS sequence"/>
</dbReference>
<dbReference type="InterPro" id="IPR047264">
    <property type="entry name" value="Cupin_HpaA-like_N"/>
</dbReference>
<dbReference type="SUPFAM" id="SSF46689">
    <property type="entry name" value="Homeodomain-like"/>
    <property type="match status" value="1"/>
</dbReference>
<evidence type="ECO:0000256" key="3">
    <source>
        <dbReference type="ARBA" id="ARBA00023159"/>
    </source>
</evidence>
<keyword evidence="4" id="KW-0804">Transcription</keyword>
<evidence type="ECO:0000313" key="7">
    <source>
        <dbReference type="Proteomes" id="UP000235881"/>
    </source>
</evidence>
<proteinExistence type="predicted"/>
<dbReference type="InterPro" id="IPR009057">
    <property type="entry name" value="Homeodomain-like_sf"/>
</dbReference>
<dbReference type="EMBL" id="POUK01000003">
    <property type="protein sequence ID" value="PNF76652.1"/>
    <property type="molecule type" value="Genomic_DNA"/>
</dbReference>
<keyword evidence="7" id="KW-1185">Reference proteome</keyword>
<dbReference type="InterPro" id="IPR003313">
    <property type="entry name" value="AraC-bd"/>
</dbReference>
<dbReference type="AlphaFoldDB" id="A0A8E2QD62"/>
<sequence>MTKRIPNYALYGQAALPSWQNLLHLEWISTRGESHQREIRPHQHDSLLQIVYVRRGHGEVSLENSRMAFQAPCLILLPQRTVHAFRYSAETDGPVITVAQRPLESTARILSADLLAFLQRPVVVALPWPADGSEPIWPLFELIEAEAESQAPGSVAAGQALLAALLLRITRLERPAPTPIQSRGRRSAMLGRFRELVDTHYRQQWSLGRYAEALGVTVATLGRACREQFGESPSAIVNARIVREAQRQLAYTSLDIQQIARDLGFADAAYFSRFFRKQSGLKPSEFRAAFRDAQS</sequence>
<evidence type="ECO:0000259" key="5">
    <source>
        <dbReference type="PROSITE" id="PS01124"/>
    </source>
</evidence>
<dbReference type="InterPro" id="IPR014710">
    <property type="entry name" value="RmlC-like_jellyroll"/>
</dbReference>
<evidence type="ECO:0000256" key="1">
    <source>
        <dbReference type="ARBA" id="ARBA00023015"/>
    </source>
</evidence>
<name>A0A8E2QD62_9GAMM</name>
<dbReference type="SMART" id="SM00342">
    <property type="entry name" value="HTH_ARAC"/>
    <property type="match status" value="1"/>
</dbReference>
<dbReference type="Gene3D" id="2.60.120.10">
    <property type="entry name" value="Jelly Rolls"/>
    <property type="match status" value="1"/>
</dbReference>
<feature type="domain" description="HTH araC/xylS-type" evidence="5">
    <location>
        <begin position="191"/>
        <end position="289"/>
    </location>
</feature>
<keyword evidence="2" id="KW-0238">DNA-binding</keyword>
<dbReference type="Pfam" id="PF12833">
    <property type="entry name" value="HTH_18"/>
    <property type="match status" value="1"/>
</dbReference>
<dbReference type="GO" id="GO:0043565">
    <property type="term" value="F:sequence-specific DNA binding"/>
    <property type="evidence" value="ECO:0007669"/>
    <property type="project" value="InterPro"/>
</dbReference>
<dbReference type="InterPro" id="IPR020449">
    <property type="entry name" value="Tscrpt_reg_AraC-type_HTH"/>
</dbReference>